<dbReference type="PANTHER" id="PTHR33705:SF2">
    <property type="entry name" value="PHOSPHOCARRIER PROTEIN NPR"/>
    <property type="match status" value="1"/>
</dbReference>
<dbReference type="Gene3D" id="3.30.1340.10">
    <property type="entry name" value="HPr-like"/>
    <property type="match status" value="1"/>
</dbReference>
<evidence type="ECO:0000256" key="2">
    <source>
        <dbReference type="ARBA" id="ARBA00022490"/>
    </source>
</evidence>
<dbReference type="PROSITE" id="PS51350">
    <property type="entry name" value="PTS_HPR_DOM"/>
    <property type="match status" value="1"/>
</dbReference>
<proteinExistence type="predicted"/>
<keyword evidence="3" id="KW-0598">Phosphotransferase system</keyword>
<evidence type="ECO:0000313" key="6">
    <source>
        <dbReference type="Proteomes" id="UP000824024"/>
    </source>
</evidence>
<keyword evidence="2" id="KW-0963">Cytoplasm</keyword>
<dbReference type="Pfam" id="PF00381">
    <property type="entry name" value="PTS-HPr"/>
    <property type="match status" value="1"/>
</dbReference>
<reference evidence="5" key="2">
    <citation type="submission" date="2021-04" db="EMBL/GenBank/DDBJ databases">
        <authorList>
            <person name="Gilroy R."/>
        </authorList>
    </citation>
    <scope>NUCLEOTIDE SEQUENCE</scope>
    <source>
        <strain evidence="5">CHK192-9172</strain>
    </source>
</reference>
<dbReference type="PRINTS" id="PR00107">
    <property type="entry name" value="PHOSPHOCPHPR"/>
</dbReference>
<dbReference type="InterPro" id="IPR035895">
    <property type="entry name" value="HPr-like_sf"/>
</dbReference>
<dbReference type="InterPro" id="IPR000032">
    <property type="entry name" value="HPr-like"/>
</dbReference>
<dbReference type="InterPro" id="IPR050399">
    <property type="entry name" value="HPr"/>
</dbReference>
<evidence type="ECO:0000259" key="4">
    <source>
        <dbReference type="PROSITE" id="PS51350"/>
    </source>
</evidence>
<dbReference type="Proteomes" id="UP000824024">
    <property type="component" value="Unassembled WGS sequence"/>
</dbReference>
<sequence>MLKEKIVVADVVKKYENPIGELVQVACQFSSAINLLSEGRRINAKSIMGIMAISPREGMEVDIEADGQDENEAVAAMSDFLRCTRS</sequence>
<dbReference type="NCBIfam" id="TIGR01003">
    <property type="entry name" value="PTS_HPr_family"/>
    <property type="match status" value="1"/>
</dbReference>
<evidence type="ECO:0000256" key="3">
    <source>
        <dbReference type="ARBA" id="ARBA00022683"/>
    </source>
</evidence>
<comment type="subcellular location">
    <subcellularLocation>
        <location evidence="1">Cytoplasm</location>
    </subcellularLocation>
</comment>
<evidence type="ECO:0000256" key="1">
    <source>
        <dbReference type="ARBA" id="ARBA00004496"/>
    </source>
</evidence>
<accession>A0A9D2IGT0</accession>
<comment type="caution">
    <text evidence="5">The sequence shown here is derived from an EMBL/GenBank/DDBJ whole genome shotgun (WGS) entry which is preliminary data.</text>
</comment>
<organism evidence="5 6">
    <name type="scientific">Candidatus Eubacterium avistercoris</name>
    <dbReference type="NCBI Taxonomy" id="2838567"/>
    <lineage>
        <taxon>Bacteria</taxon>
        <taxon>Bacillati</taxon>
        <taxon>Bacillota</taxon>
        <taxon>Clostridia</taxon>
        <taxon>Eubacteriales</taxon>
        <taxon>Eubacteriaceae</taxon>
        <taxon>Eubacterium</taxon>
    </lineage>
</organism>
<gene>
    <name evidence="5" type="ORF">IAA08_07760</name>
</gene>
<dbReference type="SUPFAM" id="SSF55594">
    <property type="entry name" value="HPr-like"/>
    <property type="match status" value="1"/>
</dbReference>
<protein>
    <submittedName>
        <fullName evidence="5">HPr family phosphocarrier protein</fullName>
    </submittedName>
</protein>
<dbReference type="GO" id="GO:0009401">
    <property type="term" value="P:phosphoenolpyruvate-dependent sugar phosphotransferase system"/>
    <property type="evidence" value="ECO:0007669"/>
    <property type="project" value="UniProtKB-KW"/>
</dbReference>
<reference evidence="5" key="1">
    <citation type="journal article" date="2021" name="PeerJ">
        <title>Extensive microbial diversity within the chicken gut microbiome revealed by metagenomics and culture.</title>
        <authorList>
            <person name="Gilroy R."/>
            <person name="Ravi A."/>
            <person name="Getino M."/>
            <person name="Pursley I."/>
            <person name="Horton D.L."/>
            <person name="Alikhan N.F."/>
            <person name="Baker D."/>
            <person name="Gharbi K."/>
            <person name="Hall N."/>
            <person name="Watson M."/>
            <person name="Adriaenssens E.M."/>
            <person name="Foster-Nyarko E."/>
            <person name="Jarju S."/>
            <person name="Secka A."/>
            <person name="Antonio M."/>
            <person name="Oren A."/>
            <person name="Chaudhuri R.R."/>
            <person name="La Ragione R."/>
            <person name="Hildebrand F."/>
            <person name="Pallen M.J."/>
        </authorList>
    </citation>
    <scope>NUCLEOTIDE SEQUENCE</scope>
    <source>
        <strain evidence="5">CHK192-9172</strain>
    </source>
</reference>
<dbReference type="GO" id="GO:0005737">
    <property type="term" value="C:cytoplasm"/>
    <property type="evidence" value="ECO:0007669"/>
    <property type="project" value="UniProtKB-SubCell"/>
</dbReference>
<dbReference type="EMBL" id="DXCH01000213">
    <property type="protein sequence ID" value="HIZ07813.1"/>
    <property type="molecule type" value="Genomic_DNA"/>
</dbReference>
<dbReference type="AlphaFoldDB" id="A0A9D2IGT0"/>
<name>A0A9D2IGT0_9FIRM</name>
<dbReference type="PANTHER" id="PTHR33705">
    <property type="entry name" value="PHOSPHOCARRIER PROTEIN HPR"/>
    <property type="match status" value="1"/>
</dbReference>
<feature type="domain" description="HPr" evidence="4">
    <location>
        <begin position="1"/>
        <end position="86"/>
    </location>
</feature>
<evidence type="ECO:0000313" key="5">
    <source>
        <dbReference type="EMBL" id="HIZ07813.1"/>
    </source>
</evidence>
<dbReference type="CDD" id="cd00367">
    <property type="entry name" value="PTS-HPr_like"/>
    <property type="match status" value="1"/>
</dbReference>